<dbReference type="EMBL" id="CP034465">
    <property type="protein sequence ID" value="AZP05396.1"/>
    <property type="molecule type" value="Genomic_DNA"/>
</dbReference>
<organism evidence="1 2">
    <name type="scientific">Jeotgalibaca ciconiae</name>
    <dbReference type="NCBI Taxonomy" id="2496265"/>
    <lineage>
        <taxon>Bacteria</taxon>
        <taxon>Bacillati</taxon>
        <taxon>Bacillota</taxon>
        <taxon>Bacilli</taxon>
        <taxon>Lactobacillales</taxon>
        <taxon>Carnobacteriaceae</taxon>
        <taxon>Jeotgalibaca</taxon>
    </lineage>
</organism>
<dbReference type="OrthoDB" id="1955129at2"/>
<dbReference type="Proteomes" id="UP000273326">
    <property type="component" value="Chromosome"/>
</dbReference>
<name>A0A3S9HDE4_9LACT</name>
<dbReference type="KEGG" id="jeh:EJN90_12495"/>
<proteinExistence type="predicted"/>
<keyword evidence="2" id="KW-1185">Reference proteome</keyword>
<gene>
    <name evidence="1" type="ORF">EJN90_12495</name>
</gene>
<dbReference type="AlphaFoldDB" id="A0A3S9HDE4"/>
<evidence type="ECO:0000313" key="2">
    <source>
        <dbReference type="Proteomes" id="UP000273326"/>
    </source>
</evidence>
<sequence>MKKTVVVLLLILLFSGFRYTKNEPNKLELSRSDEKEIEEYINTLNNPGMGGEMNSAFELLGKNDEKGELYLWIASQEYFRKDEDQPLESTSGVSMPLLLKVIKEEALVIKGHKAPREGIFYNKDVKRMFPKDVREKMSIYDSENLFKELDERAAEEQIE</sequence>
<dbReference type="RefSeq" id="WP_126111748.1">
    <property type="nucleotide sequence ID" value="NZ_CP034465.1"/>
</dbReference>
<protein>
    <submittedName>
        <fullName evidence="1">Uncharacterized protein</fullName>
    </submittedName>
</protein>
<accession>A0A3S9HDE4</accession>
<evidence type="ECO:0000313" key="1">
    <source>
        <dbReference type="EMBL" id="AZP05396.1"/>
    </source>
</evidence>
<reference evidence="2" key="1">
    <citation type="submission" date="2018-12" db="EMBL/GenBank/DDBJ databases">
        <title>Complete genome sequencing of Jeotgalibaca sp. H21T32.</title>
        <authorList>
            <person name="Bae J.-W."/>
            <person name="Lee S.-Y."/>
        </authorList>
    </citation>
    <scope>NUCLEOTIDE SEQUENCE [LARGE SCALE GENOMIC DNA]</scope>
    <source>
        <strain evidence="2">H21T32</strain>
    </source>
</reference>